<dbReference type="InterPro" id="IPR003877">
    <property type="entry name" value="SPRY_dom"/>
</dbReference>
<evidence type="ECO:0000259" key="9">
    <source>
        <dbReference type="PROSITE" id="PS50089"/>
    </source>
</evidence>
<keyword evidence="4 7" id="KW-0863">Zinc-finger</keyword>
<evidence type="ECO:0000256" key="1">
    <source>
        <dbReference type="ARBA" id="ARBA00009651"/>
    </source>
</evidence>
<comment type="function">
    <text evidence="6">Neurotoxin that produces dose-dependent hypolocomotion and hyperalgesia in mice. May directly act on the central nervous system, as it is 6500-fold more potent when administered intracerebroventricularly than intraperitoneal.</text>
</comment>
<dbReference type="InterPro" id="IPR050143">
    <property type="entry name" value="TRIM/RBCC"/>
</dbReference>
<keyword evidence="3" id="KW-0479">Metal-binding</keyword>
<feature type="coiled-coil region" evidence="8">
    <location>
        <begin position="159"/>
        <end position="215"/>
    </location>
</feature>
<feature type="domain" description="B30.2/SPRY" evidence="11">
    <location>
        <begin position="288"/>
        <end position="476"/>
    </location>
</feature>
<evidence type="ECO:0000259" key="11">
    <source>
        <dbReference type="PROSITE" id="PS50188"/>
    </source>
</evidence>
<dbReference type="Gene3D" id="3.30.160.60">
    <property type="entry name" value="Classic Zinc Finger"/>
    <property type="match status" value="1"/>
</dbReference>
<dbReference type="InterPro" id="IPR013083">
    <property type="entry name" value="Znf_RING/FYVE/PHD"/>
</dbReference>
<dbReference type="SUPFAM" id="SSF49899">
    <property type="entry name" value="Concanavalin A-like lectins/glucanases"/>
    <property type="match status" value="1"/>
</dbReference>
<dbReference type="AlphaFoldDB" id="A0AAW1BUN9"/>
<dbReference type="InterPro" id="IPR000315">
    <property type="entry name" value="Znf_B-box"/>
</dbReference>
<sequence length="476" mass="54655">MAAAASLQDFLEEATCSICLDYFQDPVLIPECGHNFCRGCLTRSWGTSESEASCPQCRQTFGPRNVLPNRQLARLVEMARRCKDPWGEDGGSFCPKHREPLKLFCKHHETLICVVCDRSQEHRGHWVIPAEEAFEKYQLRVGHYLKAQKEEKEKIATYKTDTEQRVQEMLDLIEKEKKNVVAEFRELQLWLEGQEELLLARMEETEKEIMAIKDKGLAKHTEDLCSLDDLIQEIEEKHQQPASKLLQDIGSILEKYQPKEIYENPVDLLVDPMWTIWDYSDLAVLLKSAMKKCRDTLESGLQLQEVNVILDPDTAHPGRLYIPKDGKSVRGIKPCKQIYPSPNSMRFERCPYVLGCQRFSAGRHFWEVTVGDTKEWDIGITIMPVNITNLDEQARHWQIYKRGEKYMARFPSVRSELVLTKKPKRIRISLNCEGGQVSFFDARTAALLHTLSDASLVGETLVPSFCLYEGSSLSLP</sequence>
<dbReference type="SUPFAM" id="SSF57850">
    <property type="entry name" value="RING/U-box"/>
    <property type="match status" value="1"/>
</dbReference>
<evidence type="ECO:0000256" key="7">
    <source>
        <dbReference type="PROSITE-ProRule" id="PRU00024"/>
    </source>
</evidence>
<keyword evidence="2" id="KW-0800">Toxin</keyword>
<dbReference type="InterPro" id="IPR006574">
    <property type="entry name" value="PRY"/>
</dbReference>
<dbReference type="Pfam" id="PF13765">
    <property type="entry name" value="PRY"/>
    <property type="match status" value="1"/>
</dbReference>
<dbReference type="InterPro" id="IPR001870">
    <property type="entry name" value="B30.2/SPRY"/>
</dbReference>
<dbReference type="PROSITE" id="PS50188">
    <property type="entry name" value="B302_SPRY"/>
    <property type="match status" value="1"/>
</dbReference>
<dbReference type="PRINTS" id="PR01407">
    <property type="entry name" value="BUTYPHLNCDUF"/>
</dbReference>
<evidence type="ECO:0000256" key="6">
    <source>
        <dbReference type="ARBA" id="ARBA00034460"/>
    </source>
</evidence>
<dbReference type="PROSITE" id="PS50119">
    <property type="entry name" value="ZF_BBOX"/>
    <property type="match status" value="1"/>
</dbReference>
<dbReference type="InterPro" id="IPR017907">
    <property type="entry name" value="Znf_RING_CS"/>
</dbReference>
<dbReference type="PROSITE" id="PS00518">
    <property type="entry name" value="ZF_RING_1"/>
    <property type="match status" value="1"/>
</dbReference>
<keyword evidence="13" id="KW-1185">Reference proteome</keyword>
<dbReference type="SMART" id="SM00449">
    <property type="entry name" value="SPRY"/>
    <property type="match status" value="1"/>
</dbReference>
<evidence type="ECO:0000313" key="12">
    <source>
        <dbReference type="EMBL" id="KAK9405745.1"/>
    </source>
</evidence>
<keyword evidence="8" id="KW-0175">Coiled coil</keyword>
<dbReference type="SMART" id="SM00336">
    <property type="entry name" value="BBOX"/>
    <property type="match status" value="1"/>
</dbReference>
<feature type="domain" description="B box-type" evidence="10">
    <location>
        <begin position="89"/>
        <end position="130"/>
    </location>
</feature>
<dbReference type="SUPFAM" id="SSF57845">
    <property type="entry name" value="B-box zinc-binding domain"/>
    <property type="match status" value="1"/>
</dbReference>
<reference evidence="12 13" key="1">
    <citation type="journal article" date="2024" name="Proc. Natl. Acad. Sci. U.S.A.">
        <title>The genetic regulatory architecture and epigenomic basis for age-related changes in rattlesnake venom.</title>
        <authorList>
            <person name="Hogan M.P."/>
            <person name="Holding M.L."/>
            <person name="Nystrom G.S."/>
            <person name="Colston T.J."/>
            <person name="Bartlett D.A."/>
            <person name="Mason A.J."/>
            <person name="Ellsworth S.A."/>
            <person name="Rautsaw R.M."/>
            <person name="Lawrence K.C."/>
            <person name="Strickland J.L."/>
            <person name="He B."/>
            <person name="Fraser P."/>
            <person name="Margres M.J."/>
            <person name="Gilbert D.M."/>
            <person name="Gibbs H.L."/>
            <person name="Parkinson C.L."/>
            <person name="Rokyta D.R."/>
        </authorList>
    </citation>
    <scope>NUCLEOTIDE SEQUENCE [LARGE SCALE GENOMIC DNA]</scope>
    <source>
        <strain evidence="12">DRR0105</strain>
    </source>
</reference>
<dbReference type="InterPro" id="IPR003879">
    <property type="entry name" value="Butyrophylin_SPRY"/>
</dbReference>
<dbReference type="SMART" id="SM00184">
    <property type="entry name" value="RING"/>
    <property type="match status" value="1"/>
</dbReference>
<dbReference type="Proteomes" id="UP001474421">
    <property type="component" value="Unassembled WGS sequence"/>
</dbReference>
<dbReference type="Gene3D" id="2.60.120.920">
    <property type="match status" value="1"/>
</dbReference>
<dbReference type="PROSITE" id="PS50089">
    <property type="entry name" value="ZF_RING_2"/>
    <property type="match status" value="1"/>
</dbReference>
<keyword evidence="5" id="KW-0862">Zinc</keyword>
<proteinExistence type="inferred from homology"/>
<evidence type="ECO:0000256" key="3">
    <source>
        <dbReference type="ARBA" id="ARBA00022723"/>
    </source>
</evidence>
<feature type="domain" description="RING-type" evidence="9">
    <location>
        <begin position="16"/>
        <end position="58"/>
    </location>
</feature>
<dbReference type="Pfam" id="PF15227">
    <property type="entry name" value="zf-C3HC4_4"/>
    <property type="match status" value="1"/>
</dbReference>
<protein>
    <submittedName>
        <fullName evidence="12">Zinc finger protein RFP-like</fullName>
    </submittedName>
</protein>
<dbReference type="Gene3D" id="3.30.40.10">
    <property type="entry name" value="Zinc/RING finger domain, C3HC4 (zinc finger)"/>
    <property type="match status" value="1"/>
</dbReference>
<dbReference type="InterPro" id="IPR001841">
    <property type="entry name" value="Znf_RING"/>
</dbReference>
<dbReference type="InterPro" id="IPR013320">
    <property type="entry name" value="ConA-like_dom_sf"/>
</dbReference>
<dbReference type="Pfam" id="PF00643">
    <property type="entry name" value="zf-B_box"/>
    <property type="match status" value="1"/>
</dbReference>
<evidence type="ECO:0000256" key="2">
    <source>
        <dbReference type="ARBA" id="ARBA00022699"/>
    </source>
</evidence>
<accession>A0AAW1BUN9</accession>
<evidence type="ECO:0000313" key="13">
    <source>
        <dbReference type="Proteomes" id="UP001474421"/>
    </source>
</evidence>
<organism evidence="12 13">
    <name type="scientific">Crotalus adamanteus</name>
    <name type="common">Eastern diamondback rattlesnake</name>
    <dbReference type="NCBI Taxonomy" id="8729"/>
    <lineage>
        <taxon>Eukaryota</taxon>
        <taxon>Metazoa</taxon>
        <taxon>Chordata</taxon>
        <taxon>Craniata</taxon>
        <taxon>Vertebrata</taxon>
        <taxon>Euteleostomi</taxon>
        <taxon>Lepidosauria</taxon>
        <taxon>Squamata</taxon>
        <taxon>Bifurcata</taxon>
        <taxon>Unidentata</taxon>
        <taxon>Episquamata</taxon>
        <taxon>Toxicofera</taxon>
        <taxon>Serpentes</taxon>
        <taxon>Colubroidea</taxon>
        <taxon>Viperidae</taxon>
        <taxon>Crotalinae</taxon>
        <taxon>Crotalus</taxon>
    </lineage>
</organism>
<dbReference type="GO" id="GO:0008270">
    <property type="term" value="F:zinc ion binding"/>
    <property type="evidence" value="ECO:0007669"/>
    <property type="project" value="UniProtKB-KW"/>
</dbReference>
<comment type="caution">
    <text evidence="12">The sequence shown here is derived from an EMBL/GenBank/DDBJ whole genome shotgun (WGS) entry which is preliminary data.</text>
</comment>
<evidence type="ECO:0000256" key="8">
    <source>
        <dbReference type="SAM" id="Coils"/>
    </source>
</evidence>
<evidence type="ECO:0000259" key="10">
    <source>
        <dbReference type="PROSITE" id="PS50119"/>
    </source>
</evidence>
<dbReference type="Pfam" id="PF00622">
    <property type="entry name" value="SPRY"/>
    <property type="match status" value="1"/>
</dbReference>
<dbReference type="CDD" id="cd19766">
    <property type="entry name" value="Bbox2_TRIM11_C-IV"/>
    <property type="match status" value="1"/>
</dbReference>
<dbReference type="CDD" id="cd16594">
    <property type="entry name" value="RING-HC_TRIM7-like_C-IV"/>
    <property type="match status" value="1"/>
</dbReference>
<comment type="similarity">
    <text evidence="1">Belongs to the ohanin/vespryn family.</text>
</comment>
<name>A0AAW1BUN9_CROAD</name>
<evidence type="ECO:0000256" key="5">
    <source>
        <dbReference type="ARBA" id="ARBA00022833"/>
    </source>
</evidence>
<dbReference type="SMART" id="SM00589">
    <property type="entry name" value="PRY"/>
    <property type="match status" value="1"/>
</dbReference>
<gene>
    <name evidence="12" type="ORF">NXF25_004519</name>
</gene>
<keyword evidence="2" id="KW-0528">Neurotoxin</keyword>
<dbReference type="EMBL" id="JAOTOJ010000002">
    <property type="protein sequence ID" value="KAK9405745.1"/>
    <property type="molecule type" value="Genomic_DNA"/>
</dbReference>
<evidence type="ECO:0000256" key="4">
    <source>
        <dbReference type="ARBA" id="ARBA00022771"/>
    </source>
</evidence>
<dbReference type="PANTHER" id="PTHR24103">
    <property type="entry name" value="E3 UBIQUITIN-PROTEIN LIGASE TRIM"/>
    <property type="match status" value="1"/>
</dbReference>
<dbReference type="InterPro" id="IPR043136">
    <property type="entry name" value="B30.2/SPRY_sf"/>
</dbReference>